<protein>
    <submittedName>
        <fullName evidence="2">Uncharacterized protein</fullName>
    </submittedName>
</protein>
<dbReference type="EMBL" id="BLAG01000010">
    <property type="protein sequence ID" value="GES31255.1"/>
    <property type="molecule type" value="Genomic_DNA"/>
</dbReference>
<accession>A0A5J4LLT4</accession>
<sequence length="161" mass="16941">MRAARPAAAGAADAVGAVGSVEAVEAQKVVGTSVNVPVFVRDADSTPRKSAPADRRMEPLPILGCMKLSRPVSWFLLAFGVWSWFIWITFVKNLWKDGSGLAFDAAGDPTAYFWVHLALAVASFLLGTAIGVIGFRGVRALRREAAPGTSDQPPAPTSSAS</sequence>
<gene>
    <name evidence="2" type="ORF">San01_37420</name>
</gene>
<keyword evidence="1" id="KW-0472">Membrane</keyword>
<proteinExistence type="predicted"/>
<evidence type="ECO:0000313" key="3">
    <source>
        <dbReference type="Proteomes" id="UP000325598"/>
    </source>
</evidence>
<keyword evidence="3" id="KW-1185">Reference proteome</keyword>
<dbReference type="InterPro" id="IPR058061">
    <property type="entry name" value="SCO4848-like"/>
</dbReference>
<evidence type="ECO:0000256" key="1">
    <source>
        <dbReference type="SAM" id="Phobius"/>
    </source>
</evidence>
<comment type="caution">
    <text evidence="2">The sequence shown here is derived from an EMBL/GenBank/DDBJ whole genome shotgun (WGS) entry which is preliminary data.</text>
</comment>
<keyword evidence="1" id="KW-1133">Transmembrane helix</keyword>
<evidence type="ECO:0000313" key="2">
    <source>
        <dbReference type="EMBL" id="GES31255.1"/>
    </source>
</evidence>
<name>A0A5J4LLT4_9ACTN</name>
<reference evidence="2 3" key="1">
    <citation type="submission" date="2019-10" db="EMBL/GenBank/DDBJ databases">
        <title>Whole genome shotgun sequence of Streptomyces angustmyceticus NBRC 3934.</title>
        <authorList>
            <person name="Hosoyama A."/>
            <person name="Ichikawa N."/>
            <person name="Kimura A."/>
            <person name="Kitahashi Y."/>
            <person name="Komaki H."/>
            <person name="Uohara A."/>
        </authorList>
    </citation>
    <scope>NUCLEOTIDE SEQUENCE [LARGE SCALE GENOMIC DNA]</scope>
    <source>
        <strain evidence="2 3">NBRC 3934</strain>
    </source>
</reference>
<organism evidence="2 3">
    <name type="scientific">Streptomyces angustmyceticus</name>
    <dbReference type="NCBI Taxonomy" id="285578"/>
    <lineage>
        <taxon>Bacteria</taxon>
        <taxon>Bacillati</taxon>
        <taxon>Actinomycetota</taxon>
        <taxon>Actinomycetes</taxon>
        <taxon>Kitasatosporales</taxon>
        <taxon>Streptomycetaceae</taxon>
        <taxon>Streptomyces</taxon>
    </lineage>
</organism>
<dbReference type="Pfam" id="PF26606">
    <property type="entry name" value="SCO4848"/>
    <property type="match status" value="1"/>
</dbReference>
<feature type="transmembrane region" description="Helical" evidence="1">
    <location>
        <begin position="72"/>
        <end position="91"/>
    </location>
</feature>
<dbReference type="AlphaFoldDB" id="A0A5J4LLT4"/>
<dbReference type="Proteomes" id="UP000325598">
    <property type="component" value="Unassembled WGS sequence"/>
</dbReference>
<feature type="transmembrane region" description="Helical" evidence="1">
    <location>
        <begin position="111"/>
        <end position="135"/>
    </location>
</feature>
<dbReference type="NCBIfam" id="NF046117">
    <property type="entry name" value="SCO4848_fam"/>
    <property type="match status" value="1"/>
</dbReference>
<keyword evidence="1" id="KW-0812">Transmembrane</keyword>